<evidence type="ECO:0000313" key="2">
    <source>
        <dbReference type="Proteomes" id="UP000033636"/>
    </source>
</evidence>
<sequence length="102" mass="11252">MEVCEILGRYLARVLEGAKGNVISFTVGDVSRWSEERYRTGRSVTLRVAAICEVLMAQGLLDKIGKKYILRRGSPLWDAAAKGDIGAVCDIIKRATLVTERP</sequence>
<dbReference type="Proteomes" id="UP000033636">
    <property type="component" value="Unassembled WGS sequence"/>
</dbReference>
<reference evidence="1" key="1">
    <citation type="submission" date="2024-07" db="EMBL/GenBank/DDBJ databases">
        <title>Metagenome and Metagenome-Assembled Genomes of Archaea from a hot spring from the geothermal field of Los Azufres, Mexico.</title>
        <authorList>
            <person name="Marin-Paredes R."/>
            <person name="Martinez-Romero E."/>
            <person name="Servin-Garciduenas L.E."/>
        </authorList>
    </citation>
    <scope>NUCLEOTIDE SEQUENCE</scope>
</reference>
<keyword evidence="1" id="KW-0238">DNA-binding</keyword>
<gene>
    <name evidence="1" type="ORF">TU35_002920</name>
</gene>
<name>A0ACC6UZE9_9CREN</name>
<evidence type="ECO:0000313" key="1">
    <source>
        <dbReference type="EMBL" id="MFB6490193.1"/>
    </source>
</evidence>
<comment type="caution">
    <text evidence="1">The sequence shown here is derived from an EMBL/GenBank/DDBJ whole genome shotgun (WGS) entry which is preliminary data.</text>
</comment>
<organism evidence="1 2">
    <name type="scientific">Thermoproteus sp. AZ2</name>
    <dbReference type="NCBI Taxonomy" id="1609232"/>
    <lineage>
        <taxon>Archaea</taxon>
        <taxon>Thermoproteota</taxon>
        <taxon>Thermoprotei</taxon>
        <taxon>Thermoproteales</taxon>
        <taxon>Thermoproteaceae</taxon>
        <taxon>Thermoproteus</taxon>
    </lineage>
</organism>
<accession>A0ACC6UZE9</accession>
<protein>
    <submittedName>
        <fullName evidence="1">DNA-binding protein</fullName>
    </submittedName>
</protein>
<dbReference type="EMBL" id="JZWT02000005">
    <property type="protein sequence ID" value="MFB6490193.1"/>
    <property type="molecule type" value="Genomic_DNA"/>
</dbReference>
<proteinExistence type="predicted"/>